<gene>
    <name evidence="3" type="ORF">Pmani_020985</name>
</gene>
<evidence type="ECO:0000313" key="4">
    <source>
        <dbReference type="Proteomes" id="UP001292094"/>
    </source>
</evidence>
<keyword evidence="4" id="KW-1185">Reference proteome</keyword>
<evidence type="ECO:0000313" key="3">
    <source>
        <dbReference type="EMBL" id="KAK4307229.1"/>
    </source>
</evidence>
<protein>
    <submittedName>
        <fullName evidence="3">Uncharacterized protein</fullName>
    </submittedName>
</protein>
<feature type="chain" id="PRO_5042071740" evidence="2">
    <location>
        <begin position="23"/>
        <end position="67"/>
    </location>
</feature>
<dbReference type="AlphaFoldDB" id="A0AAE1PH67"/>
<dbReference type="EMBL" id="JAWZYT010002020">
    <property type="protein sequence ID" value="KAK4307229.1"/>
    <property type="molecule type" value="Genomic_DNA"/>
</dbReference>
<evidence type="ECO:0000256" key="2">
    <source>
        <dbReference type="SAM" id="SignalP"/>
    </source>
</evidence>
<reference evidence="3" key="1">
    <citation type="submission" date="2023-11" db="EMBL/GenBank/DDBJ databases">
        <title>Genome assemblies of two species of porcelain crab, Petrolisthes cinctipes and Petrolisthes manimaculis (Anomura: Porcellanidae).</title>
        <authorList>
            <person name="Angst P."/>
        </authorList>
    </citation>
    <scope>NUCLEOTIDE SEQUENCE</scope>
    <source>
        <strain evidence="3">PB745_02</strain>
        <tissue evidence="3">Gill</tissue>
    </source>
</reference>
<dbReference type="Proteomes" id="UP001292094">
    <property type="component" value="Unassembled WGS sequence"/>
</dbReference>
<evidence type="ECO:0000256" key="1">
    <source>
        <dbReference type="SAM" id="MobiDB-lite"/>
    </source>
</evidence>
<feature type="compositionally biased region" description="Gly residues" evidence="1">
    <location>
        <begin position="41"/>
        <end position="52"/>
    </location>
</feature>
<accession>A0AAE1PH67</accession>
<organism evidence="3 4">
    <name type="scientific">Petrolisthes manimaculis</name>
    <dbReference type="NCBI Taxonomy" id="1843537"/>
    <lineage>
        <taxon>Eukaryota</taxon>
        <taxon>Metazoa</taxon>
        <taxon>Ecdysozoa</taxon>
        <taxon>Arthropoda</taxon>
        <taxon>Crustacea</taxon>
        <taxon>Multicrustacea</taxon>
        <taxon>Malacostraca</taxon>
        <taxon>Eumalacostraca</taxon>
        <taxon>Eucarida</taxon>
        <taxon>Decapoda</taxon>
        <taxon>Pleocyemata</taxon>
        <taxon>Anomura</taxon>
        <taxon>Galatheoidea</taxon>
        <taxon>Porcellanidae</taxon>
        <taxon>Petrolisthes</taxon>
    </lineage>
</organism>
<feature type="region of interest" description="Disordered" evidence="1">
    <location>
        <begin position="22"/>
        <end position="67"/>
    </location>
</feature>
<keyword evidence="2" id="KW-0732">Signal</keyword>
<proteinExistence type="predicted"/>
<sequence>AFSRLALTLMGLLSLVVGLSSSLPEEDQDLPTPLMYRTSGRPGGGGGGGGGDLSKDLKDAFNKMAGK</sequence>
<feature type="signal peptide" evidence="2">
    <location>
        <begin position="1"/>
        <end position="22"/>
    </location>
</feature>
<comment type="caution">
    <text evidence="3">The sequence shown here is derived from an EMBL/GenBank/DDBJ whole genome shotgun (WGS) entry which is preliminary data.</text>
</comment>
<feature type="non-terminal residue" evidence="3">
    <location>
        <position position="1"/>
    </location>
</feature>
<name>A0AAE1PH67_9EUCA</name>